<evidence type="ECO:0000313" key="1">
    <source>
        <dbReference type="EMBL" id="MDW2852710.1"/>
    </source>
</evidence>
<proteinExistence type="predicted"/>
<dbReference type="Proteomes" id="UP001281096">
    <property type="component" value="Unassembled WGS sequence"/>
</dbReference>
<evidence type="ECO:0000313" key="2">
    <source>
        <dbReference type="Proteomes" id="UP001281096"/>
    </source>
</evidence>
<dbReference type="AlphaFoldDB" id="A0AAP5Y1Q8"/>
<sequence length="275" mass="30622">MKNLELINLLSLGNVVVAQPYQNDDIKLKKFVSKTESNILATTQDEDTKNSLIKEFGTSLDYLDSLSFKKFNYIFRARIFDNQDQKNNTFQELRRNSEIYKKFQELKSKTSRRRGKRSLFSEYQRLTIKNWIDRIQEFIADSKLKAGEKVTLAGAVGGATIGATATLIAGAAAATGVGAIIALLIGAGILYGSGAAGTAALIDNSSSYWENANEINRKLDDLKDLFSIISTSNDKTLEGRLLDRIKNIISDINQLSGNIIDFNRFDLEKIIARGY</sequence>
<dbReference type="RefSeq" id="WP_313310399.1">
    <property type="nucleotide sequence ID" value="NZ_CP134941.1"/>
</dbReference>
<reference evidence="1" key="1">
    <citation type="submission" date="2023-10" db="EMBL/GenBank/DDBJ databases">
        <title>Genome sequences of Mycoplasma ovipneumoniae isolated from goats.</title>
        <authorList>
            <person name="Spergser J."/>
        </authorList>
    </citation>
    <scope>NUCLEOTIDE SEQUENCE</scope>
    <source>
        <strain evidence="1">2167_2</strain>
    </source>
</reference>
<accession>A0AAP5Y1Q8</accession>
<dbReference type="EMBL" id="JAWPET010000011">
    <property type="protein sequence ID" value="MDW2852710.1"/>
    <property type="molecule type" value="Genomic_DNA"/>
</dbReference>
<protein>
    <submittedName>
        <fullName evidence="1">Uncharacterized protein</fullName>
    </submittedName>
</protein>
<name>A0AAP5Y1Q8_9BACT</name>
<comment type="caution">
    <text evidence="1">The sequence shown here is derived from an EMBL/GenBank/DDBJ whole genome shotgun (WGS) entry which is preliminary data.</text>
</comment>
<gene>
    <name evidence="1" type="ORF">R7V46_02155</name>
</gene>
<organism evidence="1 2">
    <name type="scientific">Mesomycoplasma ovipneumoniae</name>
    <dbReference type="NCBI Taxonomy" id="29562"/>
    <lineage>
        <taxon>Bacteria</taxon>
        <taxon>Bacillati</taxon>
        <taxon>Mycoplasmatota</taxon>
        <taxon>Mycoplasmoidales</taxon>
        <taxon>Metamycoplasmataceae</taxon>
        <taxon>Mesomycoplasma</taxon>
    </lineage>
</organism>